<name>A0AC34RIB4_9BILA</name>
<proteinExistence type="predicted"/>
<accession>A0AC34RIB4</accession>
<evidence type="ECO:0000313" key="1">
    <source>
        <dbReference type="Proteomes" id="UP000887576"/>
    </source>
</evidence>
<organism evidence="1 2">
    <name type="scientific">Panagrolaimus sp. JU765</name>
    <dbReference type="NCBI Taxonomy" id="591449"/>
    <lineage>
        <taxon>Eukaryota</taxon>
        <taxon>Metazoa</taxon>
        <taxon>Ecdysozoa</taxon>
        <taxon>Nematoda</taxon>
        <taxon>Chromadorea</taxon>
        <taxon>Rhabditida</taxon>
        <taxon>Tylenchina</taxon>
        <taxon>Panagrolaimomorpha</taxon>
        <taxon>Panagrolaimoidea</taxon>
        <taxon>Panagrolaimidae</taxon>
        <taxon>Panagrolaimus</taxon>
    </lineage>
</organism>
<sequence length="764" mass="84472">MGLLELAFILLGGRRFDELEESQWLNNPIRAAVLGMVLAALVQSGSAMISIMVGMVAARIISVRKAIPIMMGSEIGSNFPNAIVTMAHFGNRAYFRRAFAGNAINDFTNFLTIIVLLPLEMFFSPIEELSEFLVSPLANVTANFRTLNDITDVISRHVIQIDMDKLEALVTNQLNGSSSDVPTFALRCVNLTTQEVQDFCPYEHLFAYSFWSDLKIGTIIMIFAVLFMFVTLCGIVRITQSLLAGRIAVFLRKTMDKRLPFPFGWATNIVVLIVGALVVIVVQSSNVLNTALTPMVGKGVIPLSRFNILCDGAAIGNTFTGIVVALSSKPERHQQTIQMALCQGLFNIFGVIIMYPIPIVRRTLDKLAMKLGNKTAKVRNGEGGLTVFKDKFTVPLVCVILHPWLLFSDSSNYSCLVIPAKDSTIVVEADLEATMWFGCLLVFGCLTSAFADRLLHLQTLYRHGDRAPLGPYKNDPYQASSWPVAWGELTDDGMNQHYVQGMKLQERYVTQLGYLPKTYKAKDIKVRSTDVDRTLMSAVSHLAALYSASAGTHPNNPNWPTNWSPVPVHTVEHDTDSLLNADFNCLRMDELEGEQVAHKDFINYMAANFAFLEMISKNSGESITSFKGLRDFFDAIKIEKIHNLTLPSWITANVYNQAETMVDTCEDYIFGAAGFNKKENTELLKLKGGSLLKEMISNMDTAVSNNGTGTKLHMYSAHDTTVAAFLRVLGAKQSVLGLKSPDFAANLAVELWIDNNGAPYVKVI</sequence>
<dbReference type="WBParaSite" id="JU765_v2.g7148.t1">
    <property type="protein sequence ID" value="JU765_v2.g7148.t1"/>
    <property type="gene ID" value="JU765_v2.g7148"/>
</dbReference>
<evidence type="ECO:0000313" key="2">
    <source>
        <dbReference type="WBParaSite" id="JU765_v2.g7148.t1"/>
    </source>
</evidence>
<reference evidence="2" key="1">
    <citation type="submission" date="2022-11" db="UniProtKB">
        <authorList>
            <consortium name="WormBaseParasite"/>
        </authorList>
    </citation>
    <scope>IDENTIFICATION</scope>
</reference>
<protein>
    <submittedName>
        <fullName evidence="2">Uncharacterized protein</fullName>
    </submittedName>
</protein>
<dbReference type="Proteomes" id="UP000887576">
    <property type="component" value="Unplaced"/>
</dbReference>